<sequence>MSDCKNHGNGGRKASHSHLTIKSNPSLVFNRSMTTLTPSSAAGAVAEDKLCNPRSYQRNTSIKNLTGASKLKGKVRKMCSIFESPRHHPSGSLDSPTSLSPSASPSQSPTSNKSSFSPPDSPNLWDFSPIRLPGTEDRVVVYFTSLRGIRRTFHDCQSVRMVFRGFRVNLDERDVSMDVAYKNELQELFGEDEVVNLPQVFIKGKYIGGAEVVLNLLEVGELVRMIKGLPFRSLKPCDVCGDMRFIACVNCGGSQKVYDEEKEQTNRCTVCNENGLMRCPLCSS</sequence>
<dbReference type="AlphaFoldDB" id="A0ABD1H944"/>
<dbReference type="PROSITE" id="PS51354">
    <property type="entry name" value="GLUTAREDOXIN_2"/>
    <property type="match status" value="1"/>
</dbReference>
<organism evidence="3 4">
    <name type="scientific">Salvia divinorum</name>
    <name type="common">Maria pastora</name>
    <name type="synonym">Diviner's sage</name>
    <dbReference type="NCBI Taxonomy" id="28513"/>
    <lineage>
        <taxon>Eukaryota</taxon>
        <taxon>Viridiplantae</taxon>
        <taxon>Streptophyta</taxon>
        <taxon>Embryophyta</taxon>
        <taxon>Tracheophyta</taxon>
        <taxon>Spermatophyta</taxon>
        <taxon>Magnoliopsida</taxon>
        <taxon>eudicotyledons</taxon>
        <taxon>Gunneridae</taxon>
        <taxon>Pentapetalae</taxon>
        <taxon>asterids</taxon>
        <taxon>lamiids</taxon>
        <taxon>Lamiales</taxon>
        <taxon>Lamiaceae</taxon>
        <taxon>Nepetoideae</taxon>
        <taxon>Mentheae</taxon>
        <taxon>Salviinae</taxon>
        <taxon>Salvia</taxon>
        <taxon>Salvia subgen. Calosphace</taxon>
    </lineage>
</organism>
<evidence type="ECO:0000313" key="3">
    <source>
        <dbReference type="EMBL" id="KAL1552952.1"/>
    </source>
</evidence>
<dbReference type="PANTHER" id="PTHR45669:SF17">
    <property type="entry name" value="GLUTAREDOXIN DOMAIN-CONTAINING PROTEIN"/>
    <property type="match status" value="1"/>
</dbReference>
<dbReference type="EMBL" id="JBEAFC010000006">
    <property type="protein sequence ID" value="KAL1552952.1"/>
    <property type="molecule type" value="Genomic_DNA"/>
</dbReference>
<dbReference type="Gene3D" id="3.40.30.10">
    <property type="entry name" value="Glutaredoxin"/>
    <property type="match status" value="1"/>
</dbReference>
<dbReference type="InterPro" id="IPR002109">
    <property type="entry name" value="Glutaredoxin"/>
</dbReference>
<dbReference type="Pfam" id="PF23733">
    <property type="entry name" value="GRXCR1-2_C"/>
    <property type="match status" value="1"/>
</dbReference>
<accession>A0ABD1H944</accession>
<dbReference type="Proteomes" id="UP001567538">
    <property type="component" value="Unassembled WGS sequence"/>
</dbReference>
<name>A0ABD1H944_SALDI</name>
<dbReference type="SUPFAM" id="SSF52833">
    <property type="entry name" value="Thioredoxin-like"/>
    <property type="match status" value="1"/>
</dbReference>
<reference evidence="3 4" key="1">
    <citation type="submission" date="2024-06" db="EMBL/GenBank/DDBJ databases">
        <title>A chromosome level genome sequence of Diviner's sage (Salvia divinorum).</title>
        <authorList>
            <person name="Ford S.A."/>
            <person name="Ro D.-K."/>
            <person name="Ness R.W."/>
            <person name="Phillips M.A."/>
        </authorList>
    </citation>
    <scope>NUCLEOTIDE SEQUENCE [LARGE SCALE GENOMIC DNA]</scope>
    <source>
        <strain evidence="3">SAF-2024a</strain>
        <tissue evidence="3">Leaf</tissue>
    </source>
</reference>
<dbReference type="PANTHER" id="PTHR45669">
    <property type="entry name" value="GLUTAREDOXIN DOMAIN-CONTAINING CYSTEINE-RICH PROTEIN CG12206-RELATED"/>
    <property type="match status" value="1"/>
</dbReference>
<dbReference type="CDD" id="cd03031">
    <property type="entry name" value="GRX_GRX_like"/>
    <property type="match status" value="1"/>
</dbReference>
<feature type="domain" description="Glutaredoxin" evidence="2">
    <location>
        <begin position="140"/>
        <end position="207"/>
    </location>
</feature>
<feature type="compositionally biased region" description="Low complexity" evidence="1">
    <location>
        <begin position="90"/>
        <end position="118"/>
    </location>
</feature>
<proteinExistence type="predicted"/>
<dbReference type="Pfam" id="PF00462">
    <property type="entry name" value="Glutaredoxin"/>
    <property type="match status" value="1"/>
</dbReference>
<evidence type="ECO:0000256" key="1">
    <source>
        <dbReference type="SAM" id="MobiDB-lite"/>
    </source>
</evidence>
<evidence type="ECO:0000313" key="4">
    <source>
        <dbReference type="Proteomes" id="UP001567538"/>
    </source>
</evidence>
<feature type="region of interest" description="Disordered" evidence="1">
    <location>
        <begin position="83"/>
        <end position="120"/>
    </location>
</feature>
<comment type="caution">
    <text evidence="3">The sequence shown here is derived from an EMBL/GenBank/DDBJ whole genome shotgun (WGS) entry which is preliminary data.</text>
</comment>
<gene>
    <name evidence="3" type="ORF">AAHA92_13691</name>
</gene>
<evidence type="ECO:0000259" key="2">
    <source>
        <dbReference type="Pfam" id="PF00462"/>
    </source>
</evidence>
<keyword evidence="4" id="KW-1185">Reference proteome</keyword>
<dbReference type="InterPro" id="IPR036249">
    <property type="entry name" value="Thioredoxin-like_sf"/>
</dbReference>
<protein>
    <recommendedName>
        <fullName evidence="2">Glutaredoxin domain-containing protein</fullName>
    </recommendedName>
</protein>